<dbReference type="AlphaFoldDB" id="A0A2A4FZ02"/>
<keyword evidence="3" id="KW-1185">Reference proteome</keyword>
<dbReference type="EMBL" id="NWUF01000007">
    <property type="protein sequence ID" value="PCE42657.1"/>
    <property type="molecule type" value="Genomic_DNA"/>
</dbReference>
<evidence type="ECO:0000313" key="2">
    <source>
        <dbReference type="EMBL" id="PCE42657.1"/>
    </source>
</evidence>
<protein>
    <submittedName>
        <fullName evidence="2">Uncharacterized protein</fullName>
    </submittedName>
</protein>
<feature type="chain" id="PRO_5012246487" evidence="1">
    <location>
        <begin position="27"/>
        <end position="122"/>
    </location>
</feature>
<dbReference type="KEGG" id="rdi:CMV14_06425"/>
<sequence>MNRILTKLVAALTVGSAIAVAVPAEARDWRGDRGGWSRGDRHGGGDRWRGDRWRGDRHWRGDRGWGRGYGYYAPRGRYYAPRYYGYGYGYPRHRHYYRDGGGDALVGALAGIAIGAAIASSD</sequence>
<keyword evidence="1" id="KW-0732">Signal</keyword>
<feature type="signal peptide" evidence="1">
    <location>
        <begin position="1"/>
        <end position="26"/>
    </location>
</feature>
<evidence type="ECO:0000313" key="3">
    <source>
        <dbReference type="Proteomes" id="UP000218934"/>
    </source>
</evidence>
<organism evidence="2 3">
    <name type="scientific">Rhizorhabdus dicambivorans</name>
    <dbReference type="NCBI Taxonomy" id="1850238"/>
    <lineage>
        <taxon>Bacteria</taxon>
        <taxon>Pseudomonadati</taxon>
        <taxon>Pseudomonadota</taxon>
        <taxon>Alphaproteobacteria</taxon>
        <taxon>Sphingomonadales</taxon>
        <taxon>Sphingomonadaceae</taxon>
        <taxon>Rhizorhabdus</taxon>
    </lineage>
</organism>
<gene>
    <name evidence="2" type="ORF">COO09_09650</name>
</gene>
<accession>A0A2A4FZ02</accession>
<comment type="caution">
    <text evidence="2">The sequence shown here is derived from an EMBL/GenBank/DDBJ whole genome shotgun (WGS) entry which is preliminary data.</text>
</comment>
<proteinExistence type="predicted"/>
<dbReference type="RefSeq" id="WP_066960957.1">
    <property type="nucleotide sequence ID" value="NZ_CP023449.1"/>
</dbReference>
<name>A0A2A4FZ02_9SPHN</name>
<evidence type="ECO:0000256" key="1">
    <source>
        <dbReference type="SAM" id="SignalP"/>
    </source>
</evidence>
<dbReference type="Proteomes" id="UP000218934">
    <property type="component" value="Unassembled WGS sequence"/>
</dbReference>
<reference evidence="2 3" key="1">
    <citation type="submission" date="2017-09" db="EMBL/GenBank/DDBJ databases">
        <title>The Catabolism of 3,6-Dichlorosalicylic acid is Initiated by the Cytochrome P450 Monooxygenase DsmABC in Rhizorhabdus dicambivorans Ndbn-20.</title>
        <authorList>
            <person name="Na L."/>
        </authorList>
    </citation>
    <scope>NUCLEOTIDE SEQUENCE [LARGE SCALE GENOMIC DNA]</scope>
    <source>
        <strain evidence="2 3">Ndbn-20m</strain>
    </source>
</reference>